<evidence type="ECO:0000256" key="3">
    <source>
        <dbReference type="ARBA" id="ARBA00022747"/>
    </source>
</evidence>
<keyword evidence="2" id="KW-0808">Transferase</keyword>
<evidence type="ECO:0000256" key="1">
    <source>
        <dbReference type="ARBA" id="ARBA00022603"/>
    </source>
</evidence>
<dbReference type="SUPFAM" id="SSF53335">
    <property type="entry name" value="S-adenosyl-L-methionine-dependent methyltransferases"/>
    <property type="match status" value="2"/>
</dbReference>
<name>A0ABR7PAR4_9FIRM</name>
<evidence type="ECO:0000313" key="6">
    <source>
        <dbReference type="Proteomes" id="UP000661649"/>
    </source>
</evidence>
<reference evidence="5 6" key="1">
    <citation type="submission" date="2020-08" db="EMBL/GenBank/DDBJ databases">
        <title>Genome public.</title>
        <authorList>
            <person name="Liu C."/>
            <person name="Sun Q."/>
        </authorList>
    </citation>
    <scope>NUCLEOTIDE SEQUENCE [LARGE SCALE GENOMIC DNA]</scope>
    <source>
        <strain evidence="5 6">3_YM_SP_D4_24.mj</strain>
    </source>
</reference>
<sequence>MANTSTYKGIYAMHKYWGKKPFNEISKFIEQYSSPEETVMDCFCGSGVTLIEAVKAGRKAVGVDLNPIAIKLANVSMTAVDIDMINATFKSIKKKLQKTINSLYEMEYNGQPTMVTHTIWKNGEPIEVWYCTDRDKKKIRVGNESDIKMCNEPAIEPKWYPESIMYENSRINVGKEQKVSDLFTPRALVGLSLICDEIKHIEDEKLRAVFELTLSGTLSQASNLVFVIRRRKKNEGEPSKAEVGSWVIGYWVPEEHFEINVWNCFENRFKRILKGEQEIYDLFSEKTDDYMNAHLNLINGSATAIPIEDNSIDYVFIDPPHANRILYMEQSLMWNSWLELDSNICWDDEIIVTEAKDRKEKDTDNYNALLGGAFAEISRVLKPGKYFSLAFNCLDDDTWIDTLNLFVTHGFEIRDIVPLEYSATSVIQDNRKNALKTDFVLTFQNTENKELSKVVFKNDEIELEEDIQEILDINPEYEVYNVMNALFKKTIPEGYIYKVSKIVKMCAELMK</sequence>
<evidence type="ECO:0000313" key="5">
    <source>
        <dbReference type="EMBL" id="MBC8628461.1"/>
    </source>
</evidence>
<keyword evidence="5" id="KW-0687">Ribonucleoprotein</keyword>
<dbReference type="CDD" id="cd02440">
    <property type="entry name" value="AdoMet_MTases"/>
    <property type="match status" value="1"/>
</dbReference>
<dbReference type="Gene3D" id="3.40.50.150">
    <property type="entry name" value="Vaccinia Virus protein VP39"/>
    <property type="match status" value="2"/>
</dbReference>
<feature type="domain" description="DNA methylase N-4/N-6" evidence="4">
    <location>
        <begin position="15"/>
        <end position="73"/>
    </location>
</feature>
<comment type="caution">
    <text evidence="5">The sequence shown here is derived from an EMBL/GenBank/DDBJ whole genome shotgun (WGS) entry which is preliminary data.</text>
</comment>
<keyword evidence="5" id="KW-0689">Ribosomal protein</keyword>
<dbReference type="GO" id="GO:0032259">
    <property type="term" value="P:methylation"/>
    <property type="evidence" value="ECO:0007669"/>
    <property type="project" value="UniProtKB-KW"/>
</dbReference>
<dbReference type="RefSeq" id="WP_187558547.1">
    <property type="nucleotide sequence ID" value="NZ_JACRTP010000002.1"/>
</dbReference>
<dbReference type="InterPro" id="IPR002941">
    <property type="entry name" value="DNA_methylase_N4/N6"/>
</dbReference>
<protein>
    <submittedName>
        <fullName evidence="5">50S ribosomal protein L11 methyltransferase</fullName>
    </submittedName>
</protein>
<dbReference type="GO" id="GO:0008168">
    <property type="term" value="F:methyltransferase activity"/>
    <property type="evidence" value="ECO:0007669"/>
    <property type="project" value="UniProtKB-KW"/>
</dbReference>
<keyword evidence="1 5" id="KW-0489">Methyltransferase</keyword>
<dbReference type="InterPro" id="IPR029063">
    <property type="entry name" value="SAM-dependent_MTases_sf"/>
</dbReference>
<keyword evidence="3" id="KW-0680">Restriction system</keyword>
<dbReference type="Pfam" id="PF01555">
    <property type="entry name" value="N6_N4_Mtase"/>
    <property type="match status" value="1"/>
</dbReference>
<evidence type="ECO:0000259" key="4">
    <source>
        <dbReference type="Pfam" id="PF01555"/>
    </source>
</evidence>
<accession>A0ABR7PAR4</accession>
<dbReference type="Proteomes" id="UP000661649">
    <property type="component" value="Unassembled WGS sequence"/>
</dbReference>
<dbReference type="EMBL" id="JACRTP010000002">
    <property type="protein sequence ID" value="MBC8628461.1"/>
    <property type="molecule type" value="Genomic_DNA"/>
</dbReference>
<gene>
    <name evidence="5" type="ORF">H8712_07515</name>
</gene>
<evidence type="ECO:0000256" key="2">
    <source>
        <dbReference type="ARBA" id="ARBA00022679"/>
    </source>
</evidence>
<keyword evidence="6" id="KW-1185">Reference proteome</keyword>
<organism evidence="5 6">
    <name type="scientific">Blautia stercoris</name>
    <dbReference type="NCBI Taxonomy" id="871664"/>
    <lineage>
        <taxon>Bacteria</taxon>
        <taxon>Bacillati</taxon>
        <taxon>Bacillota</taxon>
        <taxon>Clostridia</taxon>
        <taxon>Lachnospirales</taxon>
        <taxon>Lachnospiraceae</taxon>
        <taxon>Blautia</taxon>
    </lineage>
</organism>
<dbReference type="GO" id="GO:0005840">
    <property type="term" value="C:ribosome"/>
    <property type="evidence" value="ECO:0007669"/>
    <property type="project" value="UniProtKB-KW"/>
</dbReference>
<proteinExistence type="predicted"/>